<protein>
    <submittedName>
        <fullName evidence="4">FHA domain-containing protein</fullName>
    </submittedName>
</protein>
<dbReference type="EMBL" id="SOGQ01000013">
    <property type="protein sequence ID" value="TFD04333.1"/>
    <property type="molecule type" value="Genomic_DNA"/>
</dbReference>
<feature type="domain" description="FHA" evidence="3">
    <location>
        <begin position="257"/>
        <end position="318"/>
    </location>
</feature>
<organism evidence="4 5">
    <name type="scientific">Cryobacterium sinapicolor</name>
    <dbReference type="NCBI Taxonomy" id="1259236"/>
    <lineage>
        <taxon>Bacteria</taxon>
        <taxon>Bacillati</taxon>
        <taxon>Actinomycetota</taxon>
        <taxon>Actinomycetes</taxon>
        <taxon>Micrococcales</taxon>
        <taxon>Microbacteriaceae</taxon>
        <taxon>Cryobacterium</taxon>
    </lineage>
</organism>
<dbReference type="SUPFAM" id="SSF49879">
    <property type="entry name" value="SMAD/FHA domain"/>
    <property type="match status" value="1"/>
</dbReference>
<evidence type="ECO:0000313" key="4">
    <source>
        <dbReference type="EMBL" id="TFD04333.1"/>
    </source>
</evidence>
<name>A0ABY2JGV2_9MICO</name>
<dbReference type="RefSeq" id="WP_134427634.1">
    <property type="nucleotide sequence ID" value="NZ_SOGQ01000013.1"/>
</dbReference>
<dbReference type="InterPro" id="IPR000253">
    <property type="entry name" value="FHA_dom"/>
</dbReference>
<keyword evidence="1" id="KW-0597">Phosphoprotein</keyword>
<keyword evidence="5" id="KW-1185">Reference proteome</keyword>
<evidence type="ECO:0000313" key="5">
    <source>
        <dbReference type="Proteomes" id="UP000297853"/>
    </source>
</evidence>
<evidence type="ECO:0000259" key="3">
    <source>
        <dbReference type="PROSITE" id="PS50006"/>
    </source>
</evidence>
<dbReference type="CDD" id="cd00060">
    <property type="entry name" value="FHA"/>
    <property type="match status" value="1"/>
</dbReference>
<gene>
    <name evidence="4" type="ORF">E3T28_02515</name>
</gene>
<evidence type="ECO:0000256" key="1">
    <source>
        <dbReference type="ARBA" id="ARBA00022553"/>
    </source>
</evidence>
<feature type="region of interest" description="Disordered" evidence="2">
    <location>
        <begin position="213"/>
        <end position="232"/>
    </location>
</feature>
<sequence>MGRVGFVTGPGTEAAWTFVVGRGFIAAMPVGTPSGVILTLAALVTEPHVEAEELVALLPLGGEHAVENFAVIVQRAPTDEDGIPVSVIVRGEVAVDVYSVGGSRRFSAGGIRPWLLADFRAVIGFTVGSTGRPVASARARDSGRPFGLGSVFANTLSWSLAEHGQSESTPADAALTYGAFADDATIVRAGAPGATGSAADEDTVLGPVGTDTLIPGGRAAPGHVVRGPSAGEGVRAAEPRFALRLPDGEQIPLDLPCRLGRRPRQTRIAAATPARLIEVASPTSAVSGTHVEIRQEGGSVVVTDLGSTNGTVVAPPRGRRQRLRSGQSLTVLPGTTVHIGDGNIIEILPAPGMMPGQ</sequence>
<dbReference type="Pfam" id="PF00498">
    <property type="entry name" value="FHA"/>
    <property type="match status" value="1"/>
</dbReference>
<evidence type="ECO:0000256" key="2">
    <source>
        <dbReference type="SAM" id="MobiDB-lite"/>
    </source>
</evidence>
<comment type="caution">
    <text evidence="4">The sequence shown here is derived from an EMBL/GenBank/DDBJ whole genome shotgun (WGS) entry which is preliminary data.</text>
</comment>
<dbReference type="Gene3D" id="2.60.200.20">
    <property type="match status" value="1"/>
</dbReference>
<dbReference type="InterPro" id="IPR008984">
    <property type="entry name" value="SMAD_FHA_dom_sf"/>
</dbReference>
<proteinExistence type="predicted"/>
<accession>A0ABY2JGV2</accession>
<dbReference type="PROSITE" id="PS50006">
    <property type="entry name" value="FHA_DOMAIN"/>
    <property type="match status" value="1"/>
</dbReference>
<reference evidence="4 5" key="1">
    <citation type="submission" date="2019-03" db="EMBL/GenBank/DDBJ databases">
        <title>Genomics of glacier-inhabiting Cryobacterium strains.</title>
        <authorList>
            <person name="Liu Q."/>
            <person name="Xin Y.-H."/>
        </authorList>
    </citation>
    <scope>NUCLEOTIDE SEQUENCE [LARGE SCALE GENOMIC DNA]</scope>
    <source>
        <strain evidence="4 5">TMT1-23-1</strain>
    </source>
</reference>
<dbReference type="Proteomes" id="UP000297853">
    <property type="component" value="Unassembled WGS sequence"/>
</dbReference>